<proteinExistence type="predicted"/>
<evidence type="ECO:0000313" key="1">
    <source>
        <dbReference type="EMBL" id="KUN19374.1"/>
    </source>
</evidence>
<dbReference type="RefSeq" id="WP_059265469.1">
    <property type="nucleotide sequence ID" value="NZ_KQ948364.1"/>
</dbReference>
<accession>A0A124HKE3</accession>
<reference evidence="1 2" key="1">
    <citation type="submission" date="2015-10" db="EMBL/GenBank/DDBJ databases">
        <title>Draft genome sequence of Streptomyces corchorusii DSM 40340, type strain for the species Streptomyces corchorusii.</title>
        <authorList>
            <person name="Ruckert C."/>
            <person name="Winkler A."/>
            <person name="Kalinowski J."/>
            <person name="Kampfer P."/>
            <person name="Glaeser S."/>
        </authorList>
    </citation>
    <scope>NUCLEOTIDE SEQUENCE [LARGE SCALE GENOMIC DNA]</scope>
    <source>
        <strain evidence="1 2">DSM 40340</strain>
    </source>
</reference>
<dbReference type="Proteomes" id="UP000053398">
    <property type="component" value="Unassembled WGS sequence"/>
</dbReference>
<keyword evidence="2" id="KW-1185">Reference proteome</keyword>
<name>A0A124HKE3_STRCK</name>
<dbReference type="InterPro" id="IPR013078">
    <property type="entry name" value="His_Pase_superF_clade-1"/>
</dbReference>
<dbReference type="Pfam" id="PF00300">
    <property type="entry name" value="His_Phos_1"/>
    <property type="match status" value="1"/>
</dbReference>
<evidence type="ECO:0000313" key="2">
    <source>
        <dbReference type="Proteomes" id="UP000053398"/>
    </source>
</evidence>
<comment type="caution">
    <text evidence="1">The sequence shown here is derived from an EMBL/GenBank/DDBJ whole genome shotgun (WGS) entry which is preliminary data.</text>
</comment>
<protein>
    <submittedName>
        <fullName evidence="1">Phosphoglycerate mutase</fullName>
    </submittedName>
</protein>
<dbReference type="EMBL" id="LMWP01000038">
    <property type="protein sequence ID" value="KUN19374.1"/>
    <property type="molecule type" value="Genomic_DNA"/>
</dbReference>
<organism evidence="1 2">
    <name type="scientific">Streptomyces corchorusii</name>
    <name type="common">Streptomyces chibaensis</name>
    <dbReference type="NCBI Taxonomy" id="1903"/>
    <lineage>
        <taxon>Bacteria</taxon>
        <taxon>Bacillati</taxon>
        <taxon>Actinomycetota</taxon>
        <taxon>Actinomycetes</taxon>
        <taxon>Kitasatosporales</taxon>
        <taxon>Streptomycetaceae</taxon>
        <taxon>Streptomyces</taxon>
    </lineage>
</organism>
<dbReference type="AlphaFoldDB" id="A0A124HKE3"/>
<dbReference type="SUPFAM" id="SSF53254">
    <property type="entry name" value="Phosphoglycerate mutase-like"/>
    <property type="match status" value="1"/>
</dbReference>
<gene>
    <name evidence="1" type="ORF">AQJ11_31855</name>
</gene>
<sequence length="218" mass="23411">MTVRLTMLCATTAEGGLGRVFGDGAVSEHRRRELAAMTATLPPYAVALRGPSDRCAQTAEALAVAAAPEYALRDLDHGTWDGRTPEDIAAVDPHGLSVWLTDPDAAPHGGETVRELCRRTAAWLGTLPADTGRVLVITEVSVIRAALVHALSVPVRSFRHLHIPPASAVTLTLRDGLWSTRIDRLTVPRRRKPADCVPTVAVPAMPTTRQRVCLTGRP</sequence>
<dbReference type="InterPro" id="IPR029033">
    <property type="entry name" value="His_PPase_superfam"/>
</dbReference>
<dbReference type="Gene3D" id="3.40.50.1240">
    <property type="entry name" value="Phosphoglycerate mutase-like"/>
    <property type="match status" value="1"/>
</dbReference>